<dbReference type="InterPro" id="IPR003607">
    <property type="entry name" value="HD/PDEase_dom"/>
</dbReference>
<dbReference type="GO" id="GO:0007168">
    <property type="term" value="P:receptor guanylyl cyclase signaling pathway"/>
    <property type="evidence" value="ECO:0007669"/>
    <property type="project" value="TreeGrafter"/>
</dbReference>
<protein>
    <submittedName>
        <fullName evidence="5">Adenylate/guanylate cyclase with integral membrane sensor</fullName>
    </submittedName>
</protein>
<keyword evidence="3" id="KW-0472">Membrane</keyword>
<dbReference type="GO" id="GO:0000166">
    <property type="term" value="F:nucleotide binding"/>
    <property type="evidence" value="ECO:0007669"/>
    <property type="project" value="UniProtKB-KW"/>
</dbReference>
<gene>
    <name evidence="5" type="ORF">IV203_023680</name>
</gene>
<dbReference type="EMBL" id="JAGRRH010000026">
    <property type="protein sequence ID" value="KAG7341727.1"/>
    <property type="molecule type" value="Genomic_DNA"/>
</dbReference>
<dbReference type="CDD" id="cd07302">
    <property type="entry name" value="CHD"/>
    <property type="match status" value="1"/>
</dbReference>
<evidence type="ECO:0000313" key="5">
    <source>
        <dbReference type="EMBL" id="KAG7341727.1"/>
    </source>
</evidence>
<dbReference type="AlphaFoldDB" id="A0A9K3PBP1"/>
<dbReference type="GO" id="GO:0004016">
    <property type="term" value="F:adenylate cyclase activity"/>
    <property type="evidence" value="ECO:0007669"/>
    <property type="project" value="TreeGrafter"/>
</dbReference>
<feature type="domain" description="Guanylate cyclase" evidence="4">
    <location>
        <begin position="402"/>
        <end position="536"/>
    </location>
</feature>
<dbReference type="Proteomes" id="UP000693970">
    <property type="component" value="Unassembled WGS sequence"/>
</dbReference>
<proteinExistence type="predicted"/>
<accession>A0A9K3PBP1</accession>
<dbReference type="GO" id="GO:0001653">
    <property type="term" value="F:peptide receptor activity"/>
    <property type="evidence" value="ECO:0007669"/>
    <property type="project" value="TreeGrafter"/>
</dbReference>
<comment type="caution">
    <text evidence="5">The sequence shown here is derived from an EMBL/GenBank/DDBJ whole genome shotgun (WGS) entry which is preliminary data.</text>
</comment>
<organism evidence="5 6">
    <name type="scientific">Nitzschia inconspicua</name>
    <dbReference type="NCBI Taxonomy" id="303405"/>
    <lineage>
        <taxon>Eukaryota</taxon>
        <taxon>Sar</taxon>
        <taxon>Stramenopiles</taxon>
        <taxon>Ochrophyta</taxon>
        <taxon>Bacillariophyta</taxon>
        <taxon>Bacillariophyceae</taxon>
        <taxon>Bacillariophycidae</taxon>
        <taxon>Bacillariales</taxon>
        <taxon>Bacillariaceae</taxon>
        <taxon>Nitzschia</taxon>
    </lineage>
</organism>
<dbReference type="Pfam" id="PF00211">
    <property type="entry name" value="Guanylate_cyc"/>
    <property type="match status" value="1"/>
</dbReference>
<dbReference type="GO" id="GO:0005886">
    <property type="term" value="C:plasma membrane"/>
    <property type="evidence" value="ECO:0007669"/>
    <property type="project" value="TreeGrafter"/>
</dbReference>
<reference evidence="5" key="1">
    <citation type="journal article" date="2021" name="Sci. Rep.">
        <title>Diploid genomic architecture of Nitzschia inconspicua, an elite biomass production diatom.</title>
        <authorList>
            <person name="Oliver A."/>
            <person name="Podell S."/>
            <person name="Pinowska A."/>
            <person name="Traller J.C."/>
            <person name="Smith S.R."/>
            <person name="McClure R."/>
            <person name="Beliaev A."/>
            <person name="Bohutskyi P."/>
            <person name="Hill E.A."/>
            <person name="Rabines A."/>
            <person name="Zheng H."/>
            <person name="Allen L.Z."/>
            <person name="Kuo A."/>
            <person name="Grigoriev I.V."/>
            <person name="Allen A.E."/>
            <person name="Hazlebeck D."/>
            <person name="Allen E.E."/>
        </authorList>
    </citation>
    <scope>NUCLEOTIDE SEQUENCE</scope>
    <source>
        <strain evidence="5">Hildebrandi</strain>
    </source>
</reference>
<evidence type="ECO:0000259" key="4">
    <source>
        <dbReference type="PROSITE" id="PS50125"/>
    </source>
</evidence>
<dbReference type="GO" id="GO:0004114">
    <property type="term" value="F:3',5'-cyclic-nucleotide phosphodiesterase activity"/>
    <property type="evidence" value="ECO:0007669"/>
    <property type="project" value="InterPro"/>
</dbReference>
<reference evidence="5" key="2">
    <citation type="submission" date="2021-04" db="EMBL/GenBank/DDBJ databases">
        <authorList>
            <person name="Podell S."/>
        </authorList>
    </citation>
    <scope>NUCLEOTIDE SEQUENCE</scope>
    <source>
        <strain evidence="5">Hildebrandi</strain>
    </source>
</reference>
<sequence>MKDGNRPYVEPYQLKPFGSTQVVDPKTKKMVPCTPELCPKAEVVPAKGHHGDDDRARVLVPSPLEGQLINRAPFYWSGGLGTLIRKNADPAKKDLIWDFFVYTNSSETSVYDVSSYNSWLDSWRFSQLGTDNQYGNAGWSLEAFEEYKAIQTWGLSKLKANVYKEWNKINTAKGTLDQLDIYRASLGLDVHTEVESCRLNRELMDEKDPSICRKYDAQENENGIFIGILSACLIVMFAVVVCVVMDQRRRKSLKESLEEDDRDEIIEVEGLIFQDNRFISVTRVVLVAAGIAATVGMTMWYQEIQTDAGLESQGSSLYIVILPISFCVLLIIFAVYDWMIARRNRKLIVDAAKTSEVVTFPGKFRDKVLDQTRVVRGGQNDDTDVTERSENQALAELFPDVTVFMADISGFTAWASVREPHEIFTFLEQVFGIFDKAAKKRKVFKVKTIGDCYVACTGAPYVQADHAVRMCRVASDIMESFIEVLDVLPLKHGPDTTDLGLRCGIHSGVVTMGVLRNERERFQLFGDCVNTASRMESTSDPGFIQVSRETADLLFEAGKDKWLSPGGESVIAKGKGVMDTFWLDINRVKESKAQTDTDSSNNALVDWNTESLLGLIKRIVAHRKGTKGSALTVPAADAFGLPSPQTFTNEVAEIIQLPRFEHASPEHLLGADTVLIDDIVVTELRNLIQQVANLYNDNPFHNFEHASHVTMSILKLLSRIVQPSGDDFNNVADHSYGITADPLTHFACAFCGLIHDADHPGVDDFANLRKVLFANDDDQMRFRQIVVNSVMATDIFDPDLKALRNDRWNVAFSETNGKESPQDTINRKATIVIEHLIQASDVAHTMQHWKVYRKWNERLLGEMYLAYIQGRSEKDPTENWAQGEIGFF</sequence>
<dbReference type="GO" id="GO:0035556">
    <property type="term" value="P:intracellular signal transduction"/>
    <property type="evidence" value="ECO:0007669"/>
    <property type="project" value="InterPro"/>
</dbReference>
<feature type="transmembrane region" description="Helical" evidence="3">
    <location>
        <begin position="316"/>
        <end position="336"/>
    </location>
</feature>
<name>A0A9K3PBP1_9STRA</name>
<dbReference type="SMART" id="SM00471">
    <property type="entry name" value="HDc"/>
    <property type="match status" value="1"/>
</dbReference>
<dbReference type="InterPro" id="IPR050401">
    <property type="entry name" value="Cyclic_nucleotide_synthase"/>
</dbReference>
<keyword evidence="3" id="KW-1133">Transmembrane helix</keyword>
<keyword evidence="3" id="KW-0812">Transmembrane</keyword>
<keyword evidence="2" id="KW-0456">Lyase</keyword>
<evidence type="ECO:0000256" key="3">
    <source>
        <dbReference type="SAM" id="Phobius"/>
    </source>
</evidence>
<dbReference type="PROSITE" id="PS50125">
    <property type="entry name" value="GUANYLATE_CYCLASE_2"/>
    <property type="match status" value="1"/>
</dbReference>
<keyword evidence="1" id="KW-0547">Nucleotide-binding</keyword>
<dbReference type="PANTHER" id="PTHR11920">
    <property type="entry name" value="GUANYLYL CYCLASE"/>
    <property type="match status" value="1"/>
</dbReference>
<evidence type="ECO:0000256" key="1">
    <source>
        <dbReference type="ARBA" id="ARBA00022741"/>
    </source>
</evidence>
<evidence type="ECO:0000256" key="2">
    <source>
        <dbReference type="ARBA" id="ARBA00023239"/>
    </source>
</evidence>
<evidence type="ECO:0000313" key="6">
    <source>
        <dbReference type="Proteomes" id="UP000693970"/>
    </source>
</evidence>
<dbReference type="GO" id="GO:0004383">
    <property type="term" value="F:guanylate cyclase activity"/>
    <property type="evidence" value="ECO:0007669"/>
    <property type="project" value="TreeGrafter"/>
</dbReference>
<dbReference type="PANTHER" id="PTHR11920:SF335">
    <property type="entry name" value="GUANYLATE CYCLASE"/>
    <property type="match status" value="1"/>
</dbReference>
<dbReference type="OrthoDB" id="432756at2759"/>
<dbReference type="InterPro" id="IPR001054">
    <property type="entry name" value="A/G_cyclase"/>
</dbReference>
<keyword evidence="6" id="KW-1185">Reference proteome</keyword>
<feature type="transmembrane region" description="Helical" evidence="3">
    <location>
        <begin position="223"/>
        <end position="245"/>
    </location>
</feature>
<dbReference type="Pfam" id="PF00233">
    <property type="entry name" value="PDEase_I"/>
    <property type="match status" value="1"/>
</dbReference>
<dbReference type="SMART" id="SM00044">
    <property type="entry name" value="CYCc"/>
    <property type="match status" value="1"/>
</dbReference>
<dbReference type="InterPro" id="IPR002073">
    <property type="entry name" value="PDEase_catalytic_dom"/>
</dbReference>
<feature type="transmembrane region" description="Helical" evidence="3">
    <location>
        <begin position="281"/>
        <end position="301"/>
    </location>
</feature>